<keyword evidence="2" id="KW-1185">Reference proteome</keyword>
<dbReference type="AlphaFoldDB" id="A0A9P7Y8E3"/>
<comment type="caution">
    <text evidence="1">The sequence shown here is derived from an EMBL/GenBank/DDBJ whole genome shotgun (WGS) entry which is preliminary data.</text>
</comment>
<feature type="non-terminal residue" evidence="1">
    <location>
        <position position="1"/>
    </location>
</feature>
<organism evidence="1 2">
    <name type="scientific">Amylocarpus encephaloides</name>
    <dbReference type="NCBI Taxonomy" id="45428"/>
    <lineage>
        <taxon>Eukaryota</taxon>
        <taxon>Fungi</taxon>
        <taxon>Dikarya</taxon>
        <taxon>Ascomycota</taxon>
        <taxon>Pezizomycotina</taxon>
        <taxon>Leotiomycetes</taxon>
        <taxon>Helotiales</taxon>
        <taxon>Helotiales incertae sedis</taxon>
        <taxon>Amylocarpus</taxon>
    </lineage>
</organism>
<dbReference type="Proteomes" id="UP000824998">
    <property type="component" value="Unassembled WGS sequence"/>
</dbReference>
<dbReference type="PANTHER" id="PTHR48182:SF3">
    <property type="entry name" value="DUF676 DOMAIN-CONTAINING PROTEIN"/>
    <property type="match status" value="1"/>
</dbReference>
<evidence type="ECO:0000313" key="1">
    <source>
        <dbReference type="EMBL" id="KAG9229298.1"/>
    </source>
</evidence>
<reference evidence="1" key="1">
    <citation type="journal article" date="2021" name="IMA Fungus">
        <title>Genomic characterization of three marine fungi, including Emericellopsis atlantica sp. nov. with signatures of a generalist lifestyle and marine biomass degradation.</title>
        <authorList>
            <person name="Hagestad O.C."/>
            <person name="Hou L."/>
            <person name="Andersen J.H."/>
            <person name="Hansen E.H."/>
            <person name="Altermark B."/>
            <person name="Li C."/>
            <person name="Kuhnert E."/>
            <person name="Cox R.J."/>
            <person name="Crous P.W."/>
            <person name="Spatafora J.W."/>
            <person name="Lail K."/>
            <person name="Amirebrahimi M."/>
            <person name="Lipzen A."/>
            <person name="Pangilinan J."/>
            <person name="Andreopoulos W."/>
            <person name="Hayes R.D."/>
            <person name="Ng V."/>
            <person name="Grigoriev I.V."/>
            <person name="Jackson S.A."/>
            <person name="Sutton T.D.S."/>
            <person name="Dobson A.D.W."/>
            <person name="Rama T."/>
        </authorList>
    </citation>
    <scope>NUCLEOTIDE SEQUENCE</scope>
    <source>
        <strain evidence="1">TRa018bII</strain>
    </source>
</reference>
<protein>
    <submittedName>
        <fullName evidence="1">Uncharacterized protein</fullName>
    </submittedName>
</protein>
<dbReference type="InterPro" id="IPR052374">
    <property type="entry name" value="SERAC1"/>
</dbReference>
<gene>
    <name evidence="1" type="ORF">BJ875DRAFT_341771</name>
</gene>
<dbReference type="OrthoDB" id="5086500at2759"/>
<proteinExistence type="predicted"/>
<sequence length="73" mass="8012">LSIVAIHGLNGGSHSTWTQDGKLWLRDFLPSTFPSARIMTFGYNANLFTDCASGRINDFANNLIALLAAKRQD</sequence>
<feature type="non-terminal residue" evidence="1">
    <location>
        <position position="73"/>
    </location>
</feature>
<name>A0A9P7Y8E3_9HELO</name>
<evidence type="ECO:0000313" key="2">
    <source>
        <dbReference type="Proteomes" id="UP000824998"/>
    </source>
</evidence>
<dbReference type="EMBL" id="MU251789">
    <property type="protein sequence ID" value="KAG9229298.1"/>
    <property type="molecule type" value="Genomic_DNA"/>
</dbReference>
<dbReference type="PANTHER" id="PTHR48182">
    <property type="entry name" value="PROTEIN SERAC1"/>
    <property type="match status" value="1"/>
</dbReference>
<accession>A0A9P7Y8E3</accession>